<organism evidence="2 3">
    <name type="scientific">Chlorella ohadii</name>
    <dbReference type="NCBI Taxonomy" id="2649997"/>
    <lineage>
        <taxon>Eukaryota</taxon>
        <taxon>Viridiplantae</taxon>
        <taxon>Chlorophyta</taxon>
        <taxon>core chlorophytes</taxon>
        <taxon>Trebouxiophyceae</taxon>
        <taxon>Chlorellales</taxon>
        <taxon>Chlorellaceae</taxon>
        <taxon>Chlorella clade</taxon>
        <taxon>Chlorella</taxon>
    </lineage>
</organism>
<protein>
    <recommendedName>
        <fullName evidence="1">Dynein heavy chain tail domain-containing protein</fullName>
    </recommendedName>
</protein>
<keyword evidence="3" id="KW-1185">Reference proteome</keyword>
<reference evidence="2" key="1">
    <citation type="submission" date="2020-11" db="EMBL/GenBank/DDBJ databases">
        <title>Chlorella ohadii genome sequencing and assembly.</title>
        <authorList>
            <person name="Murik O."/>
            <person name="Treves H."/>
            <person name="Kedem I."/>
            <person name="Shotland Y."/>
            <person name="Kaplan A."/>
        </authorList>
    </citation>
    <scope>NUCLEOTIDE SEQUENCE</scope>
    <source>
        <strain evidence="2">1</strain>
    </source>
</reference>
<dbReference type="InterPro" id="IPR026983">
    <property type="entry name" value="DHC"/>
</dbReference>
<evidence type="ECO:0000313" key="3">
    <source>
        <dbReference type="Proteomes" id="UP001205105"/>
    </source>
</evidence>
<feature type="domain" description="Dynein heavy chain tail" evidence="1">
    <location>
        <begin position="339"/>
        <end position="713"/>
    </location>
</feature>
<dbReference type="EMBL" id="JADXDR010000020">
    <property type="protein sequence ID" value="KAI7845210.1"/>
    <property type="molecule type" value="Genomic_DNA"/>
</dbReference>
<name>A0AAD5H8Y9_9CHLO</name>
<dbReference type="GO" id="GO:0007018">
    <property type="term" value="P:microtubule-based movement"/>
    <property type="evidence" value="ECO:0007669"/>
    <property type="project" value="InterPro"/>
</dbReference>
<dbReference type="GO" id="GO:0045505">
    <property type="term" value="F:dynein intermediate chain binding"/>
    <property type="evidence" value="ECO:0007669"/>
    <property type="project" value="InterPro"/>
</dbReference>
<dbReference type="AlphaFoldDB" id="A0AAD5H8Y9"/>
<dbReference type="PANTHER" id="PTHR46532">
    <property type="entry name" value="MALE FERTILITY FACTOR KL5"/>
    <property type="match status" value="1"/>
</dbReference>
<comment type="caution">
    <text evidence="2">The sequence shown here is derived from an EMBL/GenBank/DDBJ whole genome shotgun (WGS) entry which is preliminary data.</text>
</comment>
<dbReference type="Proteomes" id="UP001205105">
    <property type="component" value="Unassembled WGS sequence"/>
</dbReference>
<dbReference type="Pfam" id="PF08385">
    <property type="entry name" value="DHC_N1"/>
    <property type="match status" value="2"/>
</dbReference>
<feature type="domain" description="Dynein heavy chain tail" evidence="1">
    <location>
        <begin position="203"/>
        <end position="335"/>
    </location>
</feature>
<dbReference type="PANTHER" id="PTHR46532:SF11">
    <property type="entry name" value="DYNEIN AXONEMAL HEAVY CHAIN 12"/>
    <property type="match status" value="1"/>
</dbReference>
<accession>A0AAD5H8Y9</accession>
<gene>
    <name evidence="2" type="ORF">COHA_001254</name>
</gene>
<evidence type="ECO:0000313" key="2">
    <source>
        <dbReference type="EMBL" id="KAI7845210.1"/>
    </source>
</evidence>
<dbReference type="GO" id="GO:0005858">
    <property type="term" value="C:axonemal dynein complex"/>
    <property type="evidence" value="ECO:0007669"/>
    <property type="project" value="TreeGrafter"/>
</dbReference>
<dbReference type="InterPro" id="IPR013594">
    <property type="entry name" value="Dynein_heavy_tail"/>
</dbReference>
<sequence>MHSPPATSVGAMVEPGPFQLPAPLLQPVLGTAAAAAYRPPPDHAALLARFAAGEAPALFCYTAEDGPEAQLHLAATMPRRFHKLLYLLRAAGGKVPLSGSVAEPSTAALSPPTQAAFTAGYLDGQQPLQSLRDLLFGLYAPHLQPIAAAWPEGLRADWAAALHGFGAALTEAAAAAEGRTTLYVPREAEAGDFAAPARQRELVQRLEVRLLRWTAQVRCVLGSHQARELSGQAAIEEGPAEETAFWRARAADLGSLQAQLEAPALGRLLRVLEAAKSPHLPTFGEARGRIAAQAQQAASNLAWLAALEEPCAALAAAALPQIPAVLPPVLDALRLLDAAEQALQQCCQAAADLGSAYSEAADRVSAALPTCPWDFSAASLFAHVDAFVQRCHDLQEVCAMQRQFGGTHMLTPVIGGPRAAEVERAVGEVQAGFAEQMRRLQELRYDPLDVRRSEWYADMAAFRAATRDLEQQLAGILASAATQAASLPARLDVIEACAQTATCGGLRKAVEAQTMLWHQEFLGQLAATKRAFEGLKADLPAGAALPPYSGRMLVLRGMLQSIERSWDHLQALAGGGCLPAVPKAAESAAAYDALHMGMQQYANTLHMEASWAWYGSIPFDLGGHLQHNLLRQDRAAGGLLHLNLSPQLAAALEESYNFERQRDGVPGAAQDLLPERQRLRALMVGVQAVADAYNRVLAGLSPDNRRLCRDRIRWAATTATLADVHSRLQSTLVSLWARFACDSEEVAAEWLAWLRRADQSLLDALTACVRRSLHEVARALQGDHKGAELSPVFVLGVILDTNGRVELKPTLQQLFDTMHGTCNAAVAALEALPRLAPKVLGSCAEAGTLPACLRDVEAPPTYAAAVGQNEDAVAKQMQAITAGISSIVDKVQQVLSFYEKKYQQSLWQTDCTAYMRRYERANKPVAAFQADIEKYLALREEVLSEDSASNVRWLRLDISTLKQQLTSSCDAWVAAFSGLLASLASRQLAALEQELTEHCAALEGQGMQLGGGSQADEPAEKQTIAAEVAGAQGVVPEDRAAAAEESCPAAALTRAQRFEALEALHGRVLGQREALQEQLAVCHERYQALVGLQVSLPEGELGRVDALPAQWERFVVALEGVPARLRALCA</sequence>
<evidence type="ECO:0000259" key="1">
    <source>
        <dbReference type="Pfam" id="PF08385"/>
    </source>
</evidence>
<dbReference type="GO" id="GO:0051959">
    <property type="term" value="F:dynein light intermediate chain binding"/>
    <property type="evidence" value="ECO:0007669"/>
    <property type="project" value="InterPro"/>
</dbReference>
<proteinExistence type="predicted"/>